<accession>A0ACC1PW49</accession>
<evidence type="ECO:0000313" key="1">
    <source>
        <dbReference type="EMBL" id="KAJ3002113.1"/>
    </source>
</evidence>
<dbReference type="EMBL" id="JANSHE010001556">
    <property type="protein sequence ID" value="KAJ3002113.1"/>
    <property type="molecule type" value="Genomic_DNA"/>
</dbReference>
<name>A0ACC1PW49_9APHY</name>
<comment type="caution">
    <text evidence="1">The sequence shown here is derived from an EMBL/GenBank/DDBJ whole genome shotgun (WGS) entry which is preliminary data.</text>
</comment>
<dbReference type="Proteomes" id="UP001144978">
    <property type="component" value="Unassembled WGS sequence"/>
</dbReference>
<organism evidence="1 2">
    <name type="scientific">Trametes sanguinea</name>
    <dbReference type="NCBI Taxonomy" id="158606"/>
    <lineage>
        <taxon>Eukaryota</taxon>
        <taxon>Fungi</taxon>
        <taxon>Dikarya</taxon>
        <taxon>Basidiomycota</taxon>
        <taxon>Agaricomycotina</taxon>
        <taxon>Agaricomycetes</taxon>
        <taxon>Polyporales</taxon>
        <taxon>Polyporaceae</taxon>
        <taxon>Trametes</taxon>
    </lineage>
</organism>
<evidence type="ECO:0000313" key="2">
    <source>
        <dbReference type="Proteomes" id="UP001144978"/>
    </source>
</evidence>
<gene>
    <name evidence="1" type="ORF">NUW54_g6024</name>
</gene>
<sequence length="75" mass="7607">MAPSSGLVLLCLALAVVRSPGLNSRVFCVARVLAASHILPSYHSDHDSADSAVHAQAGSAAVLSPLLFALDISPA</sequence>
<keyword evidence="2" id="KW-1185">Reference proteome</keyword>
<reference evidence="1" key="1">
    <citation type="submission" date="2022-08" db="EMBL/GenBank/DDBJ databases">
        <title>Genome Sequence of Pycnoporus sanguineus.</title>
        <authorList>
            <person name="Buettner E."/>
        </authorList>
    </citation>
    <scope>NUCLEOTIDE SEQUENCE</scope>
    <source>
        <strain evidence="1">CG-C14</strain>
    </source>
</reference>
<proteinExistence type="predicted"/>
<protein>
    <submittedName>
        <fullName evidence="1">Uncharacterized protein</fullName>
    </submittedName>
</protein>